<evidence type="ECO:0000259" key="6">
    <source>
        <dbReference type="Pfam" id="PF21706"/>
    </source>
</evidence>
<evidence type="ECO:0000256" key="3">
    <source>
        <dbReference type="SAM" id="SignalP"/>
    </source>
</evidence>
<evidence type="ECO:0000313" key="8">
    <source>
        <dbReference type="Proteomes" id="UP000182983"/>
    </source>
</evidence>
<dbReference type="EMBL" id="FNWO01000017">
    <property type="protein sequence ID" value="SEH61660.1"/>
    <property type="molecule type" value="Genomic_DNA"/>
</dbReference>
<evidence type="ECO:0000256" key="2">
    <source>
        <dbReference type="ARBA" id="ARBA00022827"/>
    </source>
</evidence>
<feature type="domain" description="Sulfide dehydrogenase [flavocytochrome c] flavoprotein chain central" evidence="6">
    <location>
        <begin position="164"/>
        <end position="280"/>
    </location>
</feature>
<feature type="domain" description="Flavocytochrome c sulphide dehydrogenase flavin-binding" evidence="5">
    <location>
        <begin position="356"/>
        <end position="424"/>
    </location>
</feature>
<feature type="domain" description="FAD/NAD(P)-binding" evidence="4">
    <location>
        <begin position="35"/>
        <end position="136"/>
    </location>
</feature>
<dbReference type="Pfam" id="PF07992">
    <property type="entry name" value="Pyr_redox_2"/>
    <property type="match status" value="1"/>
</dbReference>
<reference evidence="8" key="1">
    <citation type="submission" date="2016-10" db="EMBL/GenBank/DDBJ databases">
        <authorList>
            <person name="Varghese N."/>
            <person name="Submissions S."/>
        </authorList>
    </citation>
    <scope>NUCLEOTIDE SEQUENCE [LARGE SCALE GENOMIC DNA]</scope>
    <source>
        <strain evidence="8">DSM 13234</strain>
    </source>
</reference>
<name>A0A1H6JQT3_MAGFU</name>
<dbReference type="PANTHER" id="PTHR43755">
    <property type="match status" value="1"/>
</dbReference>
<evidence type="ECO:0000259" key="4">
    <source>
        <dbReference type="Pfam" id="PF07992"/>
    </source>
</evidence>
<dbReference type="GO" id="GO:0016491">
    <property type="term" value="F:oxidoreductase activity"/>
    <property type="evidence" value="ECO:0007669"/>
    <property type="project" value="InterPro"/>
</dbReference>
<organism evidence="7 8">
    <name type="scientific">Magnetospirillum fulvum</name>
    <name type="common">Rhodospirillum fulvum</name>
    <dbReference type="NCBI Taxonomy" id="1082"/>
    <lineage>
        <taxon>Bacteria</taxon>
        <taxon>Pseudomonadati</taxon>
        <taxon>Pseudomonadota</taxon>
        <taxon>Alphaproteobacteria</taxon>
        <taxon>Rhodospirillales</taxon>
        <taxon>Rhodospirillaceae</taxon>
        <taxon>Magnetospirillum</taxon>
    </lineage>
</organism>
<dbReference type="RefSeq" id="WP_074770304.1">
    <property type="nucleotide sequence ID" value="NZ_FNWO01000017.1"/>
</dbReference>
<dbReference type="GO" id="GO:0050660">
    <property type="term" value="F:flavin adenine dinucleotide binding"/>
    <property type="evidence" value="ECO:0007669"/>
    <property type="project" value="InterPro"/>
</dbReference>
<dbReference type="PROSITE" id="PS51318">
    <property type="entry name" value="TAT"/>
    <property type="match status" value="1"/>
</dbReference>
<evidence type="ECO:0000313" key="7">
    <source>
        <dbReference type="EMBL" id="SEH61660.1"/>
    </source>
</evidence>
<evidence type="ECO:0000259" key="5">
    <source>
        <dbReference type="Pfam" id="PF09242"/>
    </source>
</evidence>
<dbReference type="PROSITE" id="PS51257">
    <property type="entry name" value="PROKAR_LIPOPROTEIN"/>
    <property type="match status" value="1"/>
</dbReference>
<feature type="chain" id="PRO_5010384454" evidence="3">
    <location>
        <begin position="27"/>
        <end position="425"/>
    </location>
</feature>
<dbReference type="Gene3D" id="3.90.760.10">
    <property type="entry name" value="Flavocytochrome c sulphide dehydrogenase, flavin-binding domain"/>
    <property type="match status" value="1"/>
</dbReference>
<dbReference type="PANTHER" id="PTHR43755:SF1">
    <property type="entry name" value="FAD-DEPENDENT PYRIDINE NUCLEOTIDE-DISULPHIDE OXIDOREDUCTASE"/>
    <property type="match status" value="1"/>
</dbReference>
<dbReference type="InterPro" id="IPR023753">
    <property type="entry name" value="FAD/NAD-binding_dom"/>
</dbReference>
<dbReference type="InterPro" id="IPR006311">
    <property type="entry name" value="TAT_signal"/>
</dbReference>
<dbReference type="SUPFAM" id="SSF55424">
    <property type="entry name" value="FAD/NAD-linked reductases, dimerisation (C-terminal) domain"/>
    <property type="match status" value="1"/>
</dbReference>
<dbReference type="Pfam" id="PF21706">
    <property type="entry name" value="FCSD_central"/>
    <property type="match status" value="1"/>
</dbReference>
<dbReference type="InterPro" id="IPR049386">
    <property type="entry name" value="FCSD_central"/>
</dbReference>
<dbReference type="InterPro" id="IPR036188">
    <property type="entry name" value="FAD/NAD-bd_sf"/>
</dbReference>
<proteinExistence type="predicted"/>
<dbReference type="FunFam" id="3.50.50.60:FF:000234">
    <property type="entry name" value="Flavocytochrome C sulfide dehydrogenase"/>
    <property type="match status" value="1"/>
</dbReference>
<dbReference type="InterPro" id="IPR015323">
    <property type="entry name" value="FlavoCytC_S_DH_flav-bd"/>
</dbReference>
<dbReference type="Gene3D" id="3.50.50.60">
    <property type="entry name" value="FAD/NAD(P)-binding domain"/>
    <property type="match status" value="2"/>
</dbReference>
<dbReference type="OrthoDB" id="9802771at2"/>
<protein>
    <submittedName>
        <fullName evidence="7">Sulfide dehydrogenase (Flavocytochrome c), flavoprotein subunit</fullName>
    </submittedName>
</protein>
<dbReference type="InterPro" id="IPR016156">
    <property type="entry name" value="FAD/NAD-linked_Rdtase_dimer_sf"/>
</dbReference>
<dbReference type="Pfam" id="PF09242">
    <property type="entry name" value="FCSD-flav_bind"/>
    <property type="match status" value="1"/>
</dbReference>
<feature type="signal peptide" evidence="3">
    <location>
        <begin position="1"/>
        <end position="26"/>
    </location>
</feature>
<keyword evidence="8" id="KW-1185">Reference proteome</keyword>
<accession>A0A1H6JQT3</accession>
<dbReference type="SUPFAM" id="SSF51905">
    <property type="entry name" value="FAD/NAD(P)-binding domain"/>
    <property type="match status" value="2"/>
</dbReference>
<gene>
    <name evidence="7" type="ORF">SAMN04244559_03178</name>
</gene>
<evidence type="ECO:0000256" key="1">
    <source>
        <dbReference type="ARBA" id="ARBA00022630"/>
    </source>
</evidence>
<dbReference type="Proteomes" id="UP000182983">
    <property type="component" value="Unassembled WGS sequence"/>
</dbReference>
<dbReference type="InterPro" id="IPR052541">
    <property type="entry name" value="SQRD"/>
</dbReference>
<sequence length="425" mass="45105">MSRFDRRSFLALAGAAGIASLTGACASGPVGTGPRVVVIGGGFGGATAAKYLRLLDPTLRVTLIERNRTFTTCPFSNAVIGGLRDPARNTFGYDGIRSHGIEVIHAEVTAIDVAARSVVLDGGDRLPYDRLVLSPGIDFKWGDQGYDEASAELAPHAWKAGAQTLLLRRQLEALDDGGLVILSVPGNPYRCPPGPYERASLIAHYLKTHKPRSKLLLLDAKDSFSKQGLFQEGWEALYPGLIEWVPAAKDGKVARVDAKTLTVETEFGTKHKAGVLNFIPRQTAGTIAIKAGLTDASGWVPVVPKTFQSTKAPEIYVIGDATIANPQPKSGFTANSQAKVAVAALIASLRGVEPADPIWMNTCYSLLSPSYGITVAGVYRVIDGKVADVPGSGGVSPKGASPQFRALEAAYAESWYTNITQDIWG</sequence>
<keyword evidence="2" id="KW-0274">FAD</keyword>
<dbReference type="InterPro" id="IPR037092">
    <property type="entry name" value="FlavoCytC_S_DH_flav-bd_sf"/>
</dbReference>
<keyword evidence="3" id="KW-0732">Signal</keyword>
<keyword evidence="1" id="KW-0285">Flavoprotein</keyword>
<dbReference type="AlphaFoldDB" id="A0A1H6JQT3"/>